<evidence type="ECO:0000313" key="2">
    <source>
        <dbReference type="Proteomes" id="UP001283361"/>
    </source>
</evidence>
<protein>
    <submittedName>
        <fullName evidence="1">Uncharacterized protein</fullName>
    </submittedName>
</protein>
<gene>
    <name evidence="1" type="ORF">RRG08_045829</name>
</gene>
<name>A0AAE1E9I4_9GAST</name>
<keyword evidence="2" id="KW-1185">Reference proteome</keyword>
<evidence type="ECO:0000313" key="1">
    <source>
        <dbReference type="EMBL" id="KAK3798450.1"/>
    </source>
</evidence>
<organism evidence="1 2">
    <name type="scientific">Elysia crispata</name>
    <name type="common">lettuce slug</name>
    <dbReference type="NCBI Taxonomy" id="231223"/>
    <lineage>
        <taxon>Eukaryota</taxon>
        <taxon>Metazoa</taxon>
        <taxon>Spiralia</taxon>
        <taxon>Lophotrochozoa</taxon>
        <taxon>Mollusca</taxon>
        <taxon>Gastropoda</taxon>
        <taxon>Heterobranchia</taxon>
        <taxon>Euthyneura</taxon>
        <taxon>Panpulmonata</taxon>
        <taxon>Sacoglossa</taxon>
        <taxon>Placobranchoidea</taxon>
        <taxon>Plakobranchidae</taxon>
        <taxon>Elysia</taxon>
    </lineage>
</organism>
<reference evidence="1" key="1">
    <citation type="journal article" date="2023" name="G3 (Bethesda)">
        <title>A reference genome for the long-term kleptoplast-retaining sea slug Elysia crispata morphotype clarki.</title>
        <authorList>
            <person name="Eastman K.E."/>
            <person name="Pendleton A.L."/>
            <person name="Shaikh M.A."/>
            <person name="Suttiyut T."/>
            <person name="Ogas R."/>
            <person name="Tomko P."/>
            <person name="Gavelis G."/>
            <person name="Widhalm J.R."/>
            <person name="Wisecaver J.H."/>
        </authorList>
    </citation>
    <scope>NUCLEOTIDE SEQUENCE</scope>
    <source>
        <strain evidence="1">ECLA1</strain>
    </source>
</reference>
<comment type="caution">
    <text evidence="1">The sequence shown here is derived from an EMBL/GenBank/DDBJ whole genome shotgun (WGS) entry which is preliminary data.</text>
</comment>
<dbReference type="Proteomes" id="UP001283361">
    <property type="component" value="Unassembled WGS sequence"/>
</dbReference>
<dbReference type="AlphaFoldDB" id="A0AAE1E9I4"/>
<accession>A0AAE1E9I4</accession>
<sequence>MTVLCFHFQSSLGELSADVCLTRPANLCHSQWSTGVDQGGPGFTKLMQDAAGWTERRHHRLCSMYQMFMTRLQSCYPRHVAGYPRQVAGYPRQVAGYPRQVAGYPRHVADYPRQVAGYPRQVAGYPRHVAGYPRQVAGYPRHVAGYPRQVAGYPRQVAGYPRQVAGYPRQVAGYPRQLGLICLEYNPIDPNSFPTRPKYSHRYNEWPWVLNHLLRFLQESALSCLPYPNLLFLYSESTGLYWPTNQSRPDHLNHEQWDQREARPRLAEQTQSVVLSNIFIYLRPQPKFSYL</sequence>
<dbReference type="EMBL" id="JAWDGP010000673">
    <property type="protein sequence ID" value="KAK3798450.1"/>
    <property type="molecule type" value="Genomic_DNA"/>
</dbReference>
<proteinExistence type="predicted"/>